<comment type="caution">
    <text evidence="1">The sequence shown here is derived from an EMBL/GenBank/DDBJ whole genome shotgun (WGS) entry which is preliminary data.</text>
</comment>
<accession>A0AAN7WM59</accession>
<keyword evidence="2" id="KW-1185">Reference proteome</keyword>
<evidence type="ECO:0000313" key="1">
    <source>
        <dbReference type="EMBL" id="KAK5781314.1"/>
    </source>
</evidence>
<organism evidence="1 2">
    <name type="scientific">Arxiozyma heterogenica</name>
    <dbReference type="NCBI Taxonomy" id="278026"/>
    <lineage>
        <taxon>Eukaryota</taxon>
        <taxon>Fungi</taxon>
        <taxon>Dikarya</taxon>
        <taxon>Ascomycota</taxon>
        <taxon>Saccharomycotina</taxon>
        <taxon>Saccharomycetes</taxon>
        <taxon>Saccharomycetales</taxon>
        <taxon>Saccharomycetaceae</taxon>
        <taxon>Arxiozyma</taxon>
    </lineage>
</organism>
<evidence type="ECO:0000313" key="2">
    <source>
        <dbReference type="Proteomes" id="UP001306508"/>
    </source>
</evidence>
<dbReference type="EMBL" id="JAWIZZ010000036">
    <property type="protein sequence ID" value="KAK5781314.1"/>
    <property type="molecule type" value="Genomic_DNA"/>
</dbReference>
<sequence>MLQDMRGQCEAAGATSLLDIMHDRNETDKCNLRLKIYTSLQFILQALSLEESSVSAQENHTKDILLAKQIFKNILTVEYEKLKADSERKWQYRKNGNLINSDIIDYNIECNHLRKFTILSREKENKYAAIKAFDECLTYLNKTLNTLL</sequence>
<protein>
    <submittedName>
        <fullName evidence="1">Uncharacterized protein</fullName>
    </submittedName>
</protein>
<dbReference type="AlphaFoldDB" id="A0AAN7WM59"/>
<gene>
    <name evidence="1" type="ORF">RI543_001154</name>
</gene>
<reference evidence="2" key="1">
    <citation type="submission" date="2023-07" db="EMBL/GenBank/DDBJ databases">
        <title>A draft genome of Kazachstania heterogenica Y-27499.</title>
        <authorList>
            <person name="Donic C."/>
            <person name="Kralova J.S."/>
            <person name="Fidel L."/>
            <person name="Ben-Dor S."/>
            <person name="Jung S."/>
        </authorList>
    </citation>
    <scope>NUCLEOTIDE SEQUENCE [LARGE SCALE GENOMIC DNA]</scope>
    <source>
        <strain evidence="2">Y27499</strain>
    </source>
</reference>
<proteinExistence type="predicted"/>
<dbReference type="Proteomes" id="UP001306508">
    <property type="component" value="Unassembled WGS sequence"/>
</dbReference>
<name>A0AAN7WM59_9SACH</name>